<feature type="coiled-coil region" evidence="2">
    <location>
        <begin position="421"/>
        <end position="448"/>
    </location>
</feature>
<dbReference type="Gene3D" id="2.60.120.1620">
    <property type="match status" value="1"/>
</dbReference>
<dbReference type="RefSeq" id="WP_154532393.1">
    <property type="nucleotide sequence ID" value="NZ_VUNG01000001.1"/>
</dbReference>
<dbReference type="Gene3D" id="1.20.58.2150">
    <property type="match status" value="1"/>
</dbReference>
<dbReference type="InterPro" id="IPR042301">
    <property type="entry name" value="GH115_sf"/>
</dbReference>
<dbReference type="Proteomes" id="UP000438914">
    <property type="component" value="Unassembled WGS sequence"/>
</dbReference>
<dbReference type="Pfam" id="PF17829">
    <property type="entry name" value="GH115_C"/>
    <property type="match status" value="1"/>
</dbReference>
<name>A0A7K0KCF3_9BACT</name>
<dbReference type="GO" id="GO:0005975">
    <property type="term" value="P:carbohydrate metabolic process"/>
    <property type="evidence" value="ECO:0007669"/>
    <property type="project" value="UniProtKB-ARBA"/>
</dbReference>
<comment type="caution">
    <text evidence="4">The sequence shown here is derived from an EMBL/GenBank/DDBJ whole genome shotgun (WGS) entry which is preliminary data.</text>
</comment>
<keyword evidence="1" id="KW-0378">Hydrolase</keyword>
<dbReference type="SUPFAM" id="SSF55545">
    <property type="entry name" value="beta-N-acetylhexosaminidase-like domain"/>
    <property type="match status" value="1"/>
</dbReference>
<dbReference type="GO" id="GO:0016787">
    <property type="term" value="F:hydrolase activity"/>
    <property type="evidence" value="ECO:0007669"/>
    <property type="project" value="UniProtKB-KW"/>
</dbReference>
<reference evidence="4 5" key="1">
    <citation type="submission" date="2019-08" db="EMBL/GenBank/DDBJ databases">
        <title>In-depth cultivation of the pig gut microbiome towards novel bacterial diversity and tailored functional studies.</title>
        <authorList>
            <person name="Wylensek D."/>
            <person name="Hitch T.C.A."/>
            <person name="Clavel T."/>
        </authorList>
    </citation>
    <scope>NUCLEOTIDE SEQUENCE [LARGE SCALE GENOMIC DNA]</scope>
    <source>
        <strain evidence="4 5">LKV-178-WT-2A</strain>
    </source>
</reference>
<evidence type="ECO:0000259" key="3">
    <source>
        <dbReference type="Pfam" id="PF17829"/>
    </source>
</evidence>
<keyword evidence="5" id="KW-1185">Reference proteome</keyword>
<dbReference type="Gene3D" id="3.30.379.10">
    <property type="entry name" value="Chitobiase/beta-hexosaminidase domain 2-like"/>
    <property type="match status" value="1"/>
</dbReference>
<gene>
    <name evidence="4" type="ORF">FYJ73_00170</name>
</gene>
<dbReference type="PANTHER" id="PTHR37842">
    <property type="match status" value="1"/>
</dbReference>
<sequence length="718" mass="81788">MKRIHLIILYLVLTLGFAPNQLFAGNIVWYNGKGHVTYSIQKKHASVVDKALDMFAADMKAVTGKKAEKGGDGIINIYQLDRSSNKDMQQLKELGVPFMNFITHDDAFWLGVRQKRIVIVGSNGRGTAYGILELSRLAGVSPWIWWGDVTPEHKSRLTLSDRYETMQSPSVAERGISLQGTQWSTLAWDHQQLDKHFRQDALGPRYYHQLFELMLRLRANTLYTGMPTSSKSHHHIKDDNEVADSFDINVINHPKGKFYSDDGYGYLQNMPASERQDGHDNGKLLYHLSYQGTPHDYLWLATTQPGLIYQSLRNCWDKDIRQQWIAVIHDPKVAAYPLSLFMDMAWNINATGPDALKKHLTEWLVQQFGQEAGEQLAKPMTKFYWLCGLRRPEFMGWNQTGLSEKEHGMDELPVQVSEFNAEQFGNELERFLNDYQEIETDINRVEASIPSRLQDAFFAAVKYPVCAAADMATKQLQAQEARTIGRKESFHHDDEALESAVRSWKAYQDIIRLTNYYNEKMADGKWNGLMNMAPRGLQVFLAPTFIDNLTTGELKKYDGYDGIDAPMDDDGCVVRNACDYTSASKNVSTIEMLGHSMKAVLLPEGASISFQFYAPEGNAALRTALIPTLPCKKEQLRYRVTLDSDTTFTYSLSEQGMSERWKVNVLRGQAIRTDDVRLSSGTHTLTIQALDDGIIVDQWMLDYDRDRQFYLFPVKPAI</sequence>
<dbReference type="InterPro" id="IPR031924">
    <property type="entry name" value="GH115"/>
</dbReference>
<evidence type="ECO:0000256" key="2">
    <source>
        <dbReference type="SAM" id="Coils"/>
    </source>
</evidence>
<proteinExistence type="predicted"/>
<evidence type="ECO:0000256" key="1">
    <source>
        <dbReference type="ARBA" id="ARBA00022801"/>
    </source>
</evidence>
<dbReference type="EMBL" id="VUNG01000001">
    <property type="protein sequence ID" value="MST83115.1"/>
    <property type="molecule type" value="Genomic_DNA"/>
</dbReference>
<protein>
    <recommendedName>
        <fullName evidence="3">Gylcosyl hydrolase 115 C-terminal domain-containing protein</fullName>
    </recommendedName>
</protein>
<dbReference type="Pfam" id="PF15979">
    <property type="entry name" value="Glyco_hydro_115"/>
    <property type="match status" value="2"/>
</dbReference>
<dbReference type="AlphaFoldDB" id="A0A7K0KCF3"/>
<dbReference type="InterPro" id="IPR041437">
    <property type="entry name" value="GH115_C"/>
</dbReference>
<evidence type="ECO:0000313" key="5">
    <source>
        <dbReference type="Proteomes" id="UP000438914"/>
    </source>
</evidence>
<accession>A0A7K0KCF3</accession>
<feature type="domain" description="Gylcosyl hydrolase 115 C-terminal" evidence="3">
    <location>
        <begin position="603"/>
        <end position="713"/>
    </location>
</feature>
<evidence type="ECO:0000313" key="4">
    <source>
        <dbReference type="EMBL" id="MST83115.1"/>
    </source>
</evidence>
<dbReference type="PANTHER" id="PTHR37842:SF2">
    <property type="entry name" value="GYLCOSYL HYDROLASE 115 C-TERMINAL DOMAIN-CONTAINING PROTEIN"/>
    <property type="match status" value="1"/>
</dbReference>
<keyword evidence="2" id="KW-0175">Coiled coil</keyword>
<dbReference type="Gene3D" id="3.20.20.520">
    <property type="entry name" value="Glycosyl hydrolase family 115"/>
    <property type="match status" value="2"/>
</dbReference>
<organism evidence="4 5">
    <name type="scientific">Hallella mizrahii</name>
    <dbReference type="NCBI Taxonomy" id="2606637"/>
    <lineage>
        <taxon>Bacteria</taxon>
        <taxon>Pseudomonadati</taxon>
        <taxon>Bacteroidota</taxon>
        <taxon>Bacteroidia</taxon>
        <taxon>Bacteroidales</taxon>
        <taxon>Prevotellaceae</taxon>
        <taxon>Hallella</taxon>
    </lineage>
</organism>
<dbReference type="InterPro" id="IPR029018">
    <property type="entry name" value="Hex-like_dom2"/>
</dbReference>